<dbReference type="Gene3D" id="3.30.2000.20">
    <property type="match status" value="1"/>
</dbReference>
<dbReference type="Pfam" id="PF13554">
    <property type="entry name" value="Phage_tail_terminator_5"/>
    <property type="match status" value="1"/>
</dbReference>
<dbReference type="EMBL" id="LR796252">
    <property type="protein sequence ID" value="CAB4131771.1"/>
    <property type="molecule type" value="Genomic_DNA"/>
</dbReference>
<sequence length="136" mass="15295">MSNLAIRQGLEVKLASVLPPLSTAWENDPFEPQADVPYQEAYLLFAKPENPTMGDGFYRQRGILQITLRYPLNAGPKDVGERAELLRETFHRGLSVVANGVRTTIDETPEVPGGSIVGDRYVIVMRVRFYADLFRE</sequence>
<reference evidence="1" key="1">
    <citation type="submission" date="2020-04" db="EMBL/GenBank/DDBJ databases">
        <authorList>
            <person name="Chiriac C."/>
            <person name="Salcher M."/>
            <person name="Ghai R."/>
            <person name="Kavagutti S V."/>
        </authorList>
    </citation>
    <scope>NUCLEOTIDE SEQUENCE</scope>
</reference>
<proteinExistence type="predicted"/>
<gene>
    <name evidence="1" type="ORF">UFOVP131_42</name>
</gene>
<dbReference type="InterPro" id="IPR025395">
    <property type="entry name" value="Phage_tail_terminator-like"/>
</dbReference>
<evidence type="ECO:0008006" key="2">
    <source>
        <dbReference type="Google" id="ProtNLM"/>
    </source>
</evidence>
<name>A0A6J5LBQ1_9CAUD</name>
<evidence type="ECO:0000313" key="1">
    <source>
        <dbReference type="EMBL" id="CAB4131771.1"/>
    </source>
</evidence>
<protein>
    <recommendedName>
        <fullName evidence="2">Tail completion protein</fullName>
    </recommendedName>
</protein>
<accession>A0A6J5LBQ1</accession>
<organism evidence="1">
    <name type="scientific">uncultured Caudovirales phage</name>
    <dbReference type="NCBI Taxonomy" id="2100421"/>
    <lineage>
        <taxon>Viruses</taxon>
        <taxon>Duplodnaviria</taxon>
        <taxon>Heunggongvirae</taxon>
        <taxon>Uroviricota</taxon>
        <taxon>Caudoviricetes</taxon>
        <taxon>Peduoviridae</taxon>
        <taxon>Maltschvirus</taxon>
        <taxon>Maltschvirus maltsch</taxon>
    </lineage>
</organism>